<protein>
    <submittedName>
        <fullName evidence="1">Uncharacterized protein</fullName>
    </submittedName>
</protein>
<sequence>MSGGRAVLLILQKSETDDEGASGCQEMLEDEAIISRKEGTNMFIQPKKSMVKIRSDTVTISRGLRKEIQFSEDLYRNRSIFPAYA</sequence>
<evidence type="ECO:0000313" key="2">
    <source>
        <dbReference type="Proteomes" id="UP001054945"/>
    </source>
</evidence>
<keyword evidence="2" id="KW-1185">Reference proteome</keyword>
<proteinExistence type="predicted"/>
<accession>A0AAV4N289</accession>
<organism evidence="1 2">
    <name type="scientific">Caerostris extrusa</name>
    <name type="common">Bark spider</name>
    <name type="synonym">Caerostris bankana</name>
    <dbReference type="NCBI Taxonomy" id="172846"/>
    <lineage>
        <taxon>Eukaryota</taxon>
        <taxon>Metazoa</taxon>
        <taxon>Ecdysozoa</taxon>
        <taxon>Arthropoda</taxon>
        <taxon>Chelicerata</taxon>
        <taxon>Arachnida</taxon>
        <taxon>Araneae</taxon>
        <taxon>Araneomorphae</taxon>
        <taxon>Entelegynae</taxon>
        <taxon>Araneoidea</taxon>
        <taxon>Araneidae</taxon>
        <taxon>Caerostris</taxon>
    </lineage>
</organism>
<comment type="caution">
    <text evidence="1">The sequence shown here is derived from an EMBL/GenBank/DDBJ whole genome shotgun (WGS) entry which is preliminary data.</text>
</comment>
<reference evidence="1 2" key="1">
    <citation type="submission" date="2021-06" db="EMBL/GenBank/DDBJ databases">
        <title>Caerostris extrusa draft genome.</title>
        <authorList>
            <person name="Kono N."/>
            <person name="Arakawa K."/>
        </authorList>
    </citation>
    <scope>NUCLEOTIDE SEQUENCE [LARGE SCALE GENOMIC DNA]</scope>
</reference>
<dbReference type="Proteomes" id="UP001054945">
    <property type="component" value="Unassembled WGS sequence"/>
</dbReference>
<dbReference type="AlphaFoldDB" id="A0AAV4N289"/>
<gene>
    <name evidence="1" type="ORF">CEXT_770121</name>
</gene>
<dbReference type="EMBL" id="BPLR01020394">
    <property type="protein sequence ID" value="GIX78201.1"/>
    <property type="molecule type" value="Genomic_DNA"/>
</dbReference>
<evidence type="ECO:0000313" key="1">
    <source>
        <dbReference type="EMBL" id="GIX78201.1"/>
    </source>
</evidence>
<name>A0AAV4N289_CAEEX</name>